<dbReference type="InterPro" id="IPR029052">
    <property type="entry name" value="Metallo-depent_PP-like"/>
</dbReference>
<sequence length="262" mass="30496">MFKRLEQDLKKHYAHHRFSEDKIYLIDFSDIHIGHKGFDSEAFSQAIDLVKRTPNMYVFLGGDSINHANKGSKSSQFEENMTPREQIKALVKYLEPIKDRILGKIDGNHDGTRSQEFNDISPMEWFCDTLNIRYFGDLAILQLVVGKNAYTHYIHHISGSTGKKMNLNKLQEKGEEFRCDVIWGEHTHRRNYGSEIYVDIDLHNKKPTVREQYFVNAGTFLNWSGYAKTKGYRINKPSCNIVEMCGIKGKWGIKIHELQNFM</sequence>
<reference evidence="1" key="1">
    <citation type="submission" date="2020-04" db="EMBL/GenBank/DDBJ databases">
        <authorList>
            <person name="Chiriac C."/>
            <person name="Salcher M."/>
            <person name="Ghai R."/>
            <person name="Kavagutti S V."/>
        </authorList>
    </citation>
    <scope>NUCLEOTIDE SEQUENCE</scope>
</reference>
<gene>
    <name evidence="1" type="ORF">UFOVP451_8</name>
</gene>
<dbReference type="SUPFAM" id="SSF56300">
    <property type="entry name" value="Metallo-dependent phosphatases"/>
    <property type="match status" value="1"/>
</dbReference>
<evidence type="ECO:0000313" key="1">
    <source>
        <dbReference type="EMBL" id="CAB4142312.1"/>
    </source>
</evidence>
<organism evidence="1">
    <name type="scientific">uncultured Caudovirales phage</name>
    <dbReference type="NCBI Taxonomy" id="2100421"/>
    <lineage>
        <taxon>Viruses</taxon>
        <taxon>Duplodnaviria</taxon>
        <taxon>Heunggongvirae</taxon>
        <taxon>Uroviricota</taxon>
        <taxon>Caudoviricetes</taxon>
        <taxon>Peduoviridae</taxon>
        <taxon>Maltschvirus</taxon>
        <taxon>Maltschvirus maltsch</taxon>
    </lineage>
</organism>
<proteinExistence type="predicted"/>
<name>A0A6J5M836_9CAUD</name>
<dbReference type="Gene3D" id="3.60.21.10">
    <property type="match status" value="1"/>
</dbReference>
<dbReference type="EMBL" id="LR796409">
    <property type="protein sequence ID" value="CAB4142312.1"/>
    <property type="molecule type" value="Genomic_DNA"/>
</dbReference>
<protein>
    <submittedName>
        <fullName evidence="1">Calcineurin-like phosphoesterase domain, ApaH type</fullName>
    </submittedName>
</protein>
<accession>A0A6J5M836</accession>